<dbReference type="PANTHER" id="PTHR13168">
    <property type="entry name" value="ASSOCIATE OF C-MYC AMY-1"/>
    <property type="match status" value="1"/>
</dbReference>
<dbReference type="EMBL" id="OV725080">
    <property type="protein sequence ID" value="CAH1398101.1"/>
    <property type="molecule type" value="Genomic_DNA"/>
</dbReference>
<dbReference type="GO" id="GO:0005634">
    <property type="term" value="C:nucleus"/>
    <property type="evidence" value="ECO:0007669"/>
    <property type="project" value="UniProtKB-SubCell"/>
</dbReference>
<evidence type="ECO:0000256" key="3">
    <source>
        <dbReference type="ARBA" id="ARBA00023242"/>
    </source>
</evidence>
<evidence type="ECO:0000313" key="6">
    <source>
        <dbReference type="Proteomes" id="UP001152798"/>
    </source>
</evidence>
<evidence type="ECO:0000256" key="2">
    <source>
        <dbReference type="ARBA" id="ARBA00009389"/>
    </source>
</evidence>
<evidence type="ECO:0000256" key="4">
    <source>
        <dbReference type="SAM" id="MobiDB-lite"/>
    </source>
</evidence>
<feature type="region of interest" description="Disordered" evidence="4">
    <location>
        <begin position="106"/>
        <end position="126"/>
    </location>
</feature>
<dbReference type="PANTHER" id="PTHR13168:SF0">
    <property type="entry name" value="C-MYC-BINDING PROTEIN"/>
    <property type="match status" value="1"/>
</dbReference>
<comment type="subcellular location">
    <subcellularLocation>
        <location evidence="1">Nucleus</location>
    </subcellularLocation>
</comment>
<sequence length="126" mass="14670">MNDFLEDLDNLIETIDPTPSKSFREKEKRKKDFREYLHRSGVYQSLSKALKVLCEQPTKPKNPIDFICSNIGQPRASEAEFKKMSDELQAKYKIIKKLEEELASYGNPQPICDEAREDRASERSQQ</sequence>
<protein>
    <submittedName>
        <fullName evidence="5">Uncharacterized protein</fullName>
    </submittedName>
</protein>
<evidence type="ECO:0000313" key="5">
    <source>
        <dbReference type="EMBL" id="CAH1398101.1"/>
    </source>
</evidence>
<name>A0A9P0H9W4_NEZVI</name>
<dbReference type="Proteomes" id="UP001152798">
    <property type="component" value="Chromosome 4"/>
</dbReference>
<dbReference type="OrthoDB" id="524165at2759"/>
<proteinExistence type="inferred from homology"/>
<keyword evidence="3" id="KW-0539">Nucleus</keyword>
<reference evidence="5" key="1">
    <citation type="submission" date="2022-01" db="EMBL/GenBank/DDBJ databases">
        <authorList>
            <person name="King R."/>
        </authorList>
    </citation>
    <scope>NUCLEOTIDE SEQUENCE</scope>
</reference>
<dbReference type="AlphaFoldDB" id="A0A9P0H9W4"/>
<gene>
    <name evidence="5" type="ORF">NEZAVI_LOCUS7821</name>
</gene>
<dbReference type="GO" id="GO:0003713">
    <property type="term" value="F:transcription coactivator activity"/>
    <property type="evidence" value="ECO:0007669"/>
    <property type="project" value="InterPro"/>
</dbReference>
<dbReference type="InterPro" id="IPR026060">
    <property type="entry name" value="AMY1"/>
</dbReference>
<organism evidence="5 6">
    <name type="scientific">Nezara viridula</name>
    <name type="common">Southern green stink bug</name>
    <name type="synonym">Cimex viridulus</name>
    <dbReference type="NCBI Taxonomy" id="85310"/>
    <lineage>
        <taxon>Eukaryota</taxon>
        <taxon>Metazoa</taxon>
        <taxon>Ecdysozoa</taxon>
        <taxon>Arthropoda</taxon>
        <taxon>Hexapoda</taxon>
        <taxon>Insecta</taxon>
        <taxon>Pterygota</taxon>
        <taxon>Neoptera</taxon>
        <taxon>Paraneoptera</taxon>
        <taxon>Hemiptera</taxon>
        <taxon>Heteroptera</taxon>
        <taxon>Panheteroptera</taxon>
        <taxon>Pentatomomorpha</taxon>
        <taxon>Pentatomoidea</taxon>
        <taxon>Pentatomidae</taxon>
        <taxon>Pentatominae</taxon>
        <taxon>Nezara</taxon>
    </lineage>
</organism>
<accession>A0A9P0H9W4</accession>
<comment type="similarity">
    <text evidence="2">Belongs to the AMY1 family.</text>
</comment>
<evidence type="ECO:0000256" key="1">
    <source>
        <dbReference type="ARBA" id="ARBA00004123"/>
    </source>
</evidence>
<dbReference type="PRINTS" id="PR02028">
    <property type="entry name" value="CMYCBINDINGP"/>
</dbReference>
<keyword evidence="6" id="KW-1185">Reference proteome</keyword>
<feature type="compositionally biased region" description="Basic and acidic residues" evidence="4">
    <location>
        <begin position="113"/>
        <end position="126"/>
    </location>
</feature>